<protein>
    <recommendedName>
        <fullName evidence="4">CCHC-type domain-containing protein</fullName>
    </recommendedName>
</protein>
<dbReference type="PROSITE" id="PS50158">
    <property type="entry name" value="ZF_CCHC"/>
    <property type="match status" value="1"/>
</dbReference>
<keyword evidence="2" id="KW-0863">Zinc-finger</keyword>
<dbReference type="GO" id="GO:0008270">
    <property type="term" value="F:zinc ion binding"/>
    <property type="evidence" value="ECO:0007669"/>
    <property type="project" value="UniProtKB-KW"/>
</dbReference>
<dbReference type="GO" id="GO:0003676">
    <property type="term" value="F:nucleic acid binding"/>
    <property type="evidence" value="ECO:0007669"/>
    <property type="project" value="InterPro"/>
</dbReference>
<evidence type="ECO:0000259" key="4">
    <source>
        <dbReference type="PROSITE" id="PS50158"/>
    </source>
</evidence>
<dbReference type="InterPro" id="IPR036875">
    <property type="entry name" value="Znf_CCHC_sf"/>
</dbReference>
<keyword evidence="1" id="KW-0507">mRNA processing</keyword>
<dbReference type="SUPFAM" id="SSF57756">
    <property type="entry name" value="Retrovirus zinc finger-like domains"/>
    <property type="match status" value="1"/>
</dbReference>
<gene>
    <name evidence="5" type="ORF">MEPE_01998</name>
</gene>
<dbReference type="Gene3D" id="4.10.60.10">
    <property type="entry name" value="Zinc finger, CCHC-type"/>
    <property type="match status" value="1"/>
</dbReference>
<evidence type="ECO:0000256" key="1">
    <source>
        <dbReference type="ARBA" id="ARBA00022664"/>
    </source>
</evidence>
<evidence type="ECO:0000313" key="6">
    <source>
        <dbReference type="Proteomes" id="UP001294444"/>
    </source>
</evidence>
<accession>A0AAJ4XK51</accession>
<feature type="region of interest" description="Disordered" evidence="3">
    <location>
        <begin position="1"/>
        <end position="37"/>
    </location>
</feature>
<name>A0AAJ4XK51_9BASI</name>
<keyword evidence="2" id="KW-0479">Metal-binding</keyword>
<dbReference type="Proteomes" id="UP001294444">
    <property type="component" value="Unassembled WGS sequence"/>
</dbReference>
<evidence type="ECO:0000256" key="3">
    <source>
        <dbReference type="SAM" id="MobiDB-lite"/>
    </source>
</evidence>
<dbReference type="SMART" id="SM00343">
    <property type="entry name" value="ZnF_C2HC"/>
    <property type="match status" value="1"/>
</dbReference>
<comment type="caution">
    <text evidence="5">The sequence shown here is derived from an EMBL/GenBank/DDBJ whole genome shotgun (WGS) entry which is preliminary data.</text>
</comment>
<keyword evidence="2" id="KW-0862">Zinc</keyword>
<proteinExistence type="predicted"/>
<dbReference type="EMBL" id="OAPG01000003">
    <property type="protein sequence ID" value="SNX83291.1"/>
    <property type="molecule type" value="Genomic_DNA"/>
</dbReference>
<evidence type="ECO:0000256" key="2">
    <source>
        <dbReference type="PROSITE-ProRule" id="PRU00047"/>
    </source>
</evidence>
<evidence type="ECO:0000313" key="5">
    <source>
        <dbReference type="EMBL" id="SNX83291.1"/>
    </source>
</evidence>
<organism evidence="5 6">
    <name type="scientific">Melanopsichium pennsylvanicum</name>
    <dbReference type="NCBI Taxonomy" id="63383"/>
    <lineage>
        <taxon>Eukaryota</taxon>
        <taxon>Fungi</taxon>
        <taxon>Dikarya</taxon>
        <taxon>Basidiomycota</taxon>
        <taxon>Ustilaginomycotina</taxon>
        <taxon>Ustilaginomycetes</taxon>
        <taxon>Ustilaginales</taxon>
        <taxon>Ustilaginaceae</taxon>
        <taxon>Melanopsichium</taxon>
    </lineage>
</organism>
<keyword evidence="6" id="KW-1185">Reference proteome</keyword>
<reference evidence="5" key="1">
    <citation type="submission" date="2023-10" db="EMBL/GenBank/DDBJ databases">
        <authorList>
            <person name="Guldener U."/>
        </authorList>
    </citation>
    <scope>NUCLEOTIDE SEQUENCE</scope>
    <source>
        <strain evidence="5">Mp4</strain>
    </source>
</reference>
<dbReference type="GO" id="GO:0006397">
    <property type="term" value="P:mRNA processing"/>
    <property type="evidence" value="ECO:0007669"/>
    <property type="project" value="UniProtKB-KW"/>
</dbReference>
<dbReference type="Pfam" id="PF00098">
    <property type="entry name" value="zf-CCHC"/>
    <property type="match status" value="1"/>
</dbReference>
<feature type="domain" description="CCHC-type" evidence="4">
    <location>
        <begin position="292"/>
        <end position="308"/>
    </location>
</feature>
<sequence length="308" mass="35335">MSSTEPQNPPTEGQIVLKKTRTRKNKNPIPAQTDDEDEFEDAYDFQPIKNLDPIIKKHFSTLGELTTKNWAFWYLDFERHVYSLNVVIEYITGEKGPNNDGLNSHLDNAIFSIIISKMKVGGENGLDSLRCKINGSRVASVGKLWELIREELTVDSQERIKLIQKRMACARIRHNDVRKYIKYINDLANEAMLIGFPFADHNLTQYLYQQLYGNPIYQVILDMHITSSFKTLCTALETKQIRHELFGPGTFARRNPIHYQARAANMQGPKVAGSPFYWQGRRDPNQPNERAKCYSCGQAGHIARQCPN</sequence>
<dbReference type="InterPro" id="IPR001878">
    <property type="entry name" value="Znf_CCHC"/>
</dbReference>
<dbReference type="AlphaFoldDB" id="A0AAJ4XK51"/>